<dbReference type="PANTHER" id="PTHR17920:SF3">
    <property type="entry name" value="TRANSMEMBRANE AND COILED-COIL DOMAIN-CONTAINING PROTEIN 4"/>
    <property type="match status" value="1"/>
</dbReference>
<evidence type="ECO:0008006" key="7">
    <source>
        <dbReference type="Google" id="ProtNLM"/>
    </source>
</evidence>
<sequence length="140" mass="14689">MTGRSRAWTKLTALETHQSEAREQLNKPITSDALDESHVRVFRLQVVKRLLGVTIKSWTDVTQEEEKIGPTLYAEATAALLAKNEATRPGGWDWKRHAAIGAASMTGGALLAVTGGLADPAIAASLTALGGAGVTVAGRG</sequence>
<dbReference type="Proteomes" id="UP001162060">
    <property type="component" value="Unassembled WGS sequence"/>
</dbReference>
<comment type="caution">
    <text evidence="5">The sequence shown here is derived from an EMBL/GenBank/DDBJ whole genome shotgun (WGS) entry which is preliminary data.</text>
</comment>
<evidence type="ECO:0000256" key="4">
    <source>
        <dbReference type="ARBA" id="ARBA00023136"/>
    </source>
</evidence>
<dbReference type="EMBL" id="CAKLBY020000297">
    <property type="protein sequence ID" value="CAK7943275.1"/>
    <property type="molecule type" value="Genomic_DNA"/>
</dbReference>
<accession>A0AAV1VBI6</accession>
<evidence type="ECO:0000256" key="3">
    <source>
        <dbReference type="ARBA" id="ARBA00022989"/>
    </source>
</evidence>
<dbReference type="GO" id="GO:0016020">
    <property type="term" value="C:membrane"/>
    <property type="evidence" value="ECO:0007669"/>
    <property type="project" value="UniProtKB-SubCell"/>
</dbReference>
<dbReference type="Pfam" id="PF05277">
    <property type="entry name" value="DUF726"/>
    <property type="match status" value="1"/>
</dbReference>
<evidence type="ECO:0000313" key="5">
    <source>
        <dbReference type="EMBL" id="CAK7943275.1"/>
    </source>
</evidence>
<keyword evidence="2" id="KW-0812">Transmembrane</keyword>
<keyword evidence="4" id="KW-0472">Membrane</keyword>
<protein>
    <recommendedName>
        <fullName evidence="7">SMODS and SLOG-associating 2TM effector domain-containing protein</fullName>
    </recommendedName>
</protein>
<evidence type="ECO:0000313" key="6">
    <source>
        <dbReference type="Proteomes" id="UP001162060"/>
    </source>
</evidence>
<dbReference type="InterPro" id="IPR007941">
    <property type="entry name" value="DUF726"/>
</dbReference>
<dbReference type="PANTHER" id="PTHR17920">
    <property type="entry name" value="TRANSMEMBRANE AND COILED-COIL DOMAIN-CONTAINING PROTEIN 4 TMCO4"/>
    <property type="match status" value="1"/>
</dbReference>
<gene>
    <name evidence="5" type="ORF">PM001_LOCUS28425</name>
</gene>
<reference evidence="5" key="1">
    <citation type="submission" date="2024-01" db="EMBL/GenBank/DDBJ databases">
        <authorList>
            <person name="Webb A."/>
        </authorList>
    </citation>
    <scope>NUCLEOTIDE SEQUENCE</scope>
    <source>
        <strain evidence="5">Pm1</strain>
    </source>
</reference>
<organism evidence="5 6">
    <name type="scientific">Peronospora matthiolae</name>
    <dbReference type="NCBI Taxonomy" id="2874970"/>
    <lineage>
        <taxon>Eukaryota</taxon>
        <taxon>Sar</taxon>
        <taxon>Stramenopiles</taxon>
        <taxon>Oomycota</taxon>
        <taxon>Peronosporomycetes</taxon>
        <taxon>Peronosporales</taxon>
        <taxon>Peronosporaceae</taxon>
        <taxon>Peronospora</taxon>
    </lineage>
</organism>
<dbReference type="AlphaFoldDB" id="A0AAV1VBI6"/>
<name>A0AAV1VBI6_9STRA</name>
<proteinExistence type="predicted"/>
<evidence type="ECO:0000256" key="1">
    <source>
        <dbReference type="ARBA" id="ARBA00004141"/>
    </source>
</evidence>
<comment type="subcellular location">
    <subcellularLocation>
        <location evidence="1">Membrane</location>
        <topology evidence="1">Multi-pass membrane protein</topology>
    </subcellularLocation>
</comment>
<evidence type="ECO:0000256" key="2">
    <source>
        <dbReference type="ARBA" id="ARBA00022692"/>
    </source>
</evidence>
<keyword evidence="3" id="KW-1133">Transmembrane helix</keyword>